<reference evidence="1 2" key="1">
    <citation type="submission" date="2013-08" db="EMBL/GenBank/DDBJ databases">
        <authorList>
            <person name="Weinstock G."/>
            <person name="Sodergren E."/>
            <person name="Wylie T."/>
            <person name="Fulton L."/>
            <person name="Fulton R."/>
            <person name="Fronick C."/>
            <person name="O'Laughlin M."/>
            <person name="Godfrey J."/>
            <person name="Miner T."/>
            <person name="Herter B."/>
            <person name="Appelbaum E."/>
            <person name="Cordes M."/>
            <person name="Lek S."/>
            <person name="Wollam A."/>
            <person name="Pepin K.H."/>
            <person name="Palsikar V.B."/>
            <person name="Mitreva M."/>
            <person name="Wilson R.K."/>
        </authorList>
    </citation>
    <scope>NUCLEOTIDE SEQUENCE [LARGE SCALE GENOMIC DNA]</scope>
    <source>
        <strain evidence="1 2">ATCC 12856</strain>
    </source>
</reference>
<dbReference type="STRING" id="649747.HMPREF0083_05312"/>
<sequence>MKEAKTLKVKNADGREFEVTEKAYELVYKGLGFKLVTERKTTKKEMGE</sequence>
<gene>
    <name evidence="1" type="ORF">HMPREF0083_05312</name>
</gene>
<protein>
    <submittedName>
        <fullName evidence="1">Uncharacterized protein</fullName>
    </submittedName>
</protein>
<comment type="caution">
    <text evidence="1">The sequence shown here is derived from an EMBL/GenBank/DDBJ whole genome shotgun (WGS) entry which is preliminary data.</text>
</comment>
<evidence type="ECO:0000313" key="2">
    <source>
        <dbReference type="Proteomes" id="UP000016511"/>
    </source>
</evidence>
<organism evidence="1 2">
    <name type="scientific">Aneurinibacillus aneurinilyticus ATCC 12856</name>
    <dbReference type="NCBI Taxonomy" id="649747"/>
    <lineage>
        <taxon>Bacteria</taxon>
        <taxon>Bacillati</taxon>
        <taxon>Bacillota</taxon>
        <taxon>Bacilli</taxon>
        <taxon>Bacillales</taxon>
        <taxon>Paenibacillaceae</taxon>
        <taxon>Aneurinibacillus group</taxon>
        <taxon>Aneurinibacillus</taxon>
    </lineage>
</organism>
<dbReference type="RefSeq" id="WP_021624916.1">
    <property type="nucleotide sequence ID" value="NZ_KE952920.1"/>
</dbReference>
<proteinExistence type="predicted"/>
<dbReference type="PATRIC" id="fig|649747.3.peg.4781"/>
<dbReference type="EMBL" id="AWSJ01000322">
    <property type="protein sequence ID" value="ERI06470.1"/>
    <property type="molecule type" value="Genomic_DNA"/>
</dbReference>
<keyword evidence="2" id="KW-1185">Reference proteome</keyword>
<dbReference type="HOGENOM" id="CLU_3148877_0_0_9"/>
<dbReference type="AlphaFoldDB" id="U1WUW3"/>
<evidence type="ECO:0000313" key="1">
    <source>
        <dbReference type="EMBL" id="ERI06470.1"/>
    </source>
</evidence>
<name>U1WUW3_ANEAE</name>
<dbReference type="Proteomes" id="UP000016511">
    <property type="component" value="Unassembled WGS sequence"/>
</dbReference>
<accession>U1WUW3</accession>
<dbReference type="GeneID" id="92842234"/>